<sequence>MQPRLADFKLLVFQGQLQQYRQVFVQYKIDGHDRAQENTLTHVSIARGSARGKYTWYFSAHDRFDYLLYQFEYLNRSEGTPSTEFFFLPEKVLPDSFYNTTDIEADFSIPAFQPYRILVDNAGQWVKGINEIVQKDPHPRGTGPRPVRLVDGDASTVSNDNGETVKIGSLPVRHLTENGQNFHQKFFLAIMTHCTMKRSGLLVVQSRSHPAGDFGFCRYRWTEEEQDAFLVSSRPPRTISSLCAHTPLVPCSIYSREREGTFRGPSLTSAEIRRLNSCPLNWILVFDIFGQEGRDYYSPLLIVPSDDIALTAKQQALHESNLAKGHGEFTDRVPLLAELLQSGHAISDYAVSTSGPLIFDNSGIQWEDVWELLKQFASVAPFQYPRKHQRIPDRYHATLQELHQRLIKEHSKVETHQRIIEAQELEARASNSHEDDI</sequence>
<keyword evidence="2" id="KW-1185">Reference proteome</keyword>
<organism evidence="1 2">
    <name type="scientific">Amniculicola lignicola CBS 123094</name>
    <dbReference type="NCBI Taxonomy" id="1392246"/>
    <lineage>
        <taxon>Eukaryota</taxon>
        <taxon>Fungi</taxon>
        <taxon>Dikarya</taxon>
        <taxon>Ascomycota</taxon>
        <taxon>Pezizomycotina</taxon>
        <taxon>Dothideomycetes</taxon>
        <taxon>Pleosporomycetidae</taxon>
        <taxon>Pleosporales</taxon>
        <taxon>Amniculicolaceae</taxon>
        <taxon>Amniculicola</taxon>
    </lineage>
</organism>
<protein>
    <submittedName>
        <fullName evidence="1">Uncharacterized protein</fullName>
    </submittedName>
</protein>
<reference evidence="1" key="1">
    <citation type="journal article" date="2020" name="Stud. Mycol.">
        <title>101 Dothideomycetes genomes: a test case for predicting lifestyles and emergence of pathogens.</title>
        <authorList>
            <person name="Haridas S."/>
            <person name="Albert R."/>
            <person name="Binder M."/>
            <person name="Bloem J."/>
            <person name="Labutti K."/>
            <person name="Salamov A."/>
            <person name="Andreopoulos B."/>
            <person name="Baker S."/>
            <person name="Barry K."/>
            <person name="Bills G."/>
            <person name="Bluhm B."/>
            <person name="Cannon C."/>
            <person name="Castanera R."/>
            <person name="Culley D."/>
            <person name="Daum C."/>
            <person name="Ezra D."/>
            <person name="Gonzalez J."/>
            <person name="Henrissat B."/>
            <person name="Kuo A."/>
            <person name="Liang C."/>
            <person name="Lipzen A."/>
            <person name="Lutzoni F."/>
            <person name="Magnuson J."/>
            <person name="Mondo S."/>
            <person name="Nolan M."/>
            <person name="Ohm R."/>
            <person name="Pangilinan J."/>
            <person name="Park H.-J."/>
            <person name="Ramirez L."/>
            <person name="Alfaro M."/>
            <person name="Sun H."/>
            <person name="Tritt A."/>
            <person name="Yoshinaga Y."/>
            <person name="Zwiers L.-H."/>
            <person name="Turgeon B."/>
            <person name="Goodwin S."/>
            <person name="Spatafora J."/>
            <person name="Crous P."/>
            <person name="Grigoriev I."/>
        </authorList>
    </citation>
    <scope>NUCLEOTIDE SEQUENCE</scope>
    <source>
        <strain evidence="1">CBS 123094</strain>
    </source>
</reference>
<gene>
    <name evidence="1" type="ORF">P154DRAFT_576161</name>
</gene>
<evidence type="ECO:0000313" key="2">
    <source>
        <dbReference type="Proteomes" id="UP000799779"/>
    </source>
</evidence>
<proteinExistence type="predicted"/>
<name>A0A6A5WN41_9PLEO</name>
<dbReference type="OrthoDB" id="3659804at2759"/>
<evidence type="ECO:0000313" key="1">
    <source>
        <dbReference type="EMBL" id="KAF2000485.1"/>
    </source>
</evidence>
<dbReference type="Proteomes" id="UP000799779">
    <property type="component" value="Unassembled WGS sequence"/>
</dbReference>
<dbReference type="EMBL" id="ML977589">
    <property type="protein sequence ID" value="KAF2000485.1"/>
    <property type="molecule type" value="Genomic_DNA"/>
</dbReference>
<accession>A0A6A5WN41</accession>
<dbReference type="AlphaFoldDB" id="A0A6A5WN41"/>